<gene>
    <name evidence="2" type="ORF">CVT24_013125</name>
</gene>
<comment type="caution">
    <text evidence="2">The sequence shown here is derived from an EMBL/GenBank/DDBJ whole genome shotgun (WGS) entry which is preliminary data.</text>
</comment>
<proteinExistence type="predicted"/>
<organism evidence="2 3">
    <name type="scientific">Panaeolus cyanescens</name>
    <dbReference type="NCBI Taxonomy" id="181874"/>
    <lineage>
        <taxon>Eukaryota</taxon>
        <taxon>Fungi</taxon>
        <taxon>Dikarya</taxon>
        <taxon>Basidiomycota</taxon>
        <taxon>Agaricomycotina</taxon>
        <taxon>Agaricomycetes</taxon>
        <taxon>Agaricomycetidae</taxon>
        <taxon>Agaricales</taxon>
        <taxon>Agaricineae</taxon>
        <taxon>Galeropsidaceae</taxon>
        <taxon>Panaeolus</taxon>
    </lineage>
</organism>
<keyword evidence="3" id="KW-1185">Reference proteome</keyword>
<sequence length="198" mass="22429">MTPAEAVIEGSGTENHIEDGTNTEQVRIVERMVEMRLTDACRPEMHSVETPIASRSDIHRDVDTNHNADIRLQVPEATRATPSISFTNCRGVVYEQTAVGTDSTNITHQSEPAFISHFQTLQLHIKSQDEEIDALQAQACHLEAKGRSLLKEIHAWHNIPLHWSRELDKITSELVKHDSNIQSTKYRLIQILQDLTHI</sequence>
<evidence type="ECO:0000256" key="1">
    <source>
        <dbReference type="SAM" id="MobiDB-lite"/>
    </source>
</evidence>
<dbReference type="Proteomes" id="UP000284842">
    <property type="component" value="Unassembled WGS sequence"/>
</dbReference>
<evidence type="ECO:0000313" key="3">
    <source>
        <dbReference type="Proteomes" id="UP000284842"/>
    </source>
</evidence>
<protein>
    <submittedName>
        <fullName evidence="2">Uncharacterized protein</fullName>
    </submittedName>
</protein>
<feature type="region of interest" description="Disordered" evidence="1">
    <location>
        <begin position="1"/>
        <end position="21"/>
    </location>
</feature>
<reference evidence="2 3" key="1">
    <citation type="journal article" date="2018" name="Evol. Lett.">
        <title>Horizontal gene cluster transfer increased hallucinogenic mushroom diversity.</title>
        <authorList>
            <person name="Reynolds H.T."/>
            <person name="Vijayakumar V."/>
            <person name="Gluck-Thaler E."/>
            <person name="Korotkin H.B."/>
            <person name="Matheny P.B."/>
            <person name="Slot J.C."/>
        </authorList>
    </citation>
    <scope>NUCLEOTIDE SEQUENCE [LARGE SCALE GENOMIC DNA]</scope>
    <source>
        <strain evidence="2 3">2629</strain>
    </source>
</reference>
<accession>A0A409YNE2</accession>
<dbReference type="InParanoid" id="A0A409YNE2"/>
<evidence type="ECO:0000313" key="2">
    <source>
        <dbReference type="EMBL" id="PPR04526.1"/>
    </source>
</evidence>
<name>A0A409YNE2_9AGAR</name>
<dbReference type="AlphaFoldDB" id="A0A409YNE2"/>
<dbReference type="EMBL" id="NHTK01000934">
    <property type="protein sequence ID" value="PPR04526.1"/>
    <property type="molecule type" value="Genomic_DNA"/>
</dbReference>